<dbReference type="RefSeq" id="WP_055727670.1">
    <property type="nucleotide sequence ID" value="NZ_FUYX01000015.1"/>
</dbReference>
<dbReference type="SUPFAM" id="SSF54373">
    <property type="entry name" value="FAD-linked reductases, C-terminal domain"/>
    <property type="match status" value="1"/>
</dbReference>
<dbReference type="Pfam" id="PF00732">
    <property type="entry name" value="GMC_oxred_N"/>
    <property type="match status" value="1"/>
</dbReference>
<comment type="similarity">
    <text evidence="2">Belongs to the GMC oxidoreductase family.</text>
</comment>
<evidence type="ECO:0000256" key="2">
    <source>
        <dbReference type="ARBA" id="ARBA00010790"/>
    </source>
</evidence>
<dbReference type="STRING" id="53254.SAMN05660750_04323"/>
<dbReference type="Gene3D" id="3.50.50.60">
    <property type="entry name" value="FAD/NAD(P)-binding domain"/>
    <property type="match status" value="2"/>
</dbReference>
<dbReference type="InterPro" id="IPR012132">
    <property type="entry name" value="GMC_OxRdtase"/>
</dbReference>
<dbReference type="PROSITE" id="PS00624">
    <property type="entry name" value="GMC_OXRED_2"/>
    <property type="match status" value="1"/>
</dbReference>
<keyword evidence="3" id="KW-0285">Flavoprotein</keyword>
<comment type="caution">
    <text evidence="7">The sequence shown here is derived from an EMBL/GenBank/DDBJ whole genome shotgun (WGS) entry which is preliminary data.</text>
</comment>
<keyword evidence="4 5" id="KW-0274">FAD</keyword>
<name>A0A0Q3I839_9HYPH</name>
<evidence type="ECO:0000256" key="1">
    <source>
        <dbReference type="ARBA" id="ARBA00001974"/>
    </source>
</evidence>
<gene>
    <name evidence="7" type="ORF">ARD30_11175</name>
</gene>
<dbReference type="SUPFAM" id="SSF51905">
    <property type="entry name" value="FAD/NAD(P)-binding domain"/>
    <property type="match status" value="1"/>
</dbReference>
<evidence type="ECO:0000313" key="7">
    <source>
        <dbReference type="EMBL" id="KQK31029.1"/>
    </source>
</evidence>
<dbReference type="Gene3D" id="3.30.410.40">
    <property type="match status" value="2"/>
</dbReference>
<feature type="binding site" evidence="5">
    <location>
        <begin position="506"/>
        <end position="507"/>
    </location>
    <ligand>
        <name>FAD</name>
        <dbReference type="ChEBI" id="CHEBI:57692"/>
    </ligand>
</feature>
<dbReference type="Pfam" id="PF05199">
    <property type="entry name" value="GMC_oxred_C"/>
    <property type="match status" value="1"/>
</dbReference>
<evidence type="ECO:0000259" key="6">
    <source>
        <dbReference type="PROSITE" id="PS00624"/>
    </source>
</evidence>
<sequence>MSAPSFYDVAILGGGSAGCVLASRLSEKAGLRVLLVEAGRNLKPGEVPEDIAARYPARAQFNPNNVWPGLRVSMGRDGNNRAAATVRPYEQARILGGGSAINGIGGNRGSPDDYAEWVSTGASSWSWESVLPYFKKLETDLDFGSDRELHGDSGPIPVQRVRRSEFAGFIRDAASEFRRLGYEERDDQNGKWETGLFGTAVNLDRDGKRASTATTYLSAAVRARSNLEIRTDTRVNKLFVANGTVEGFEIVAHGRVERIVANTVVVSAGALHTPALLQRSGIGPGELLQSLGVTVRVDRRGVGRNLLEHPSIGVSAFLAPHARLGDGGTYHLQGVLRWSSGLSNTPAGDMHTAISARSGWHAVGGRIGTLFSWVNKSYSRGEVAIASSDPNVPPSVDFRLLSDKRDLERLADAFRLCGAALTAPGMAQTVLEVFPSTYSERVKKLLQLNLRNQVLTSLIAPIMDRSALVRTGVLAMAQDGTSPLAALMNDEELLNRHLTKHVGGVWHPCGTCRMGAATDPLAVTDTDGKVIGLEGLYVCDASLMPTIPCANLNFPVIMMAEKISDVLKQKLAG</sequence>
<dbReference type="InterPro" id="IPR036188">
    <property type="entry name" value="FAD/NAD-bd_sf"/>
</dbReference>
<dbReference type="AlphaFoldDB" id="A0A0Q3I839"/>
<reference evidence="7 8" key="1">
    <citation type="submission" date="2015-10" db="EMBL/GenBank/DDBJ databases">
        <title>Draft genome of Bosea thiooxidans.</title>
        <authorList>
            <person name="Wang X."/>
        </authorList>
    </citation>
    <scope>NUCLEOTIDE SEQUENCE [LARGE SCALE GENOMIC DNA]</scope>
    <source>
        <strain evidence="7 8">CGMCC 9174</strain>
    </source>
</reference>
<accession>A0A0Q3I839</accession>
<dbReference type="EMBL" id="LMAR01000030">
    <property type="protein sequence ID" value="KQK31029.1"/>
    <property type="molecule type" value="Genomic_DNA"/>
</dbReference>
<dbReference type="GO" id="GO:0050660">
    <property type="term" value="F:flavin adenine dinucleotide binding"/>
    <property type="evidence" value="ECO:0007669"/>
    <property type="project" value="InterPro"/>
</dbReference>
<comment type="cofactor">
    <cofactor evidence="1 5">
        <name>FAD</name>
        <dbReference type="ChEBI" id="CHEBI:57692"/>
    </cofactor>
</comment>
<proteinExistence type="inferred from homology"/>
<protein>
    <recommendedName>
        <fullName evidence="6">Glucose-methanol-choline oxidoreductase N-terminal domain-containing protein</fullName>
    </recommendedName>
</protein>
<keyword evidence="8" id="KW-1185">Reference proteome</keyword>
<feature type="domain" description="Glucose-methanol-choline oxidoreductase N-terminal" evidence="6">
    <location>
        <begin position="269"/>
        <end position="283"/>
    </location>
</feature>
<evidence type="ECO:0000313" key="8">
    <source>
        <dbReference type="Proteomes" id="UP000051562"/>
    </source>
</evidence>
<evidence type="ECO:0000256" key="5">
    <source>
        <dbReference type="PIRSR" id="PIRSR000137-2"/>
    </source>
</evidence>
<dbReference type="PANTHER" id="PTHR11552">
    <property type="entry name" value="GLUCOSE-METHANOL-CHOLINE GMC OXIDOREDUCTASE"/>
    <property type="match status" value="1"/>
</dbReference>
<feature type="binding site" evidence="5">
    <location>
        <position position="235"/>
    </location>
    <ligand>
        <name>FAD</name>
        <dbReference type="ChEBI" id="CHEBI:57692"/>
    </ligand>
</feature>
<dbReference type="Proteomes" id="UP000051562">
    <property type="component" value="Unassembled WGS sequence"/>
</dbReference>
<dbReference type="PANTHER" id="PTHR11552:SF147">
    <property type="entry name" value="CHOLINE DEHYDROGENASE, MITOCHONDRIAL"/>
    <property type="match status" value="1"/>
</dbReference>
<dbReference type="GO" id="GO:0016614">
    <property type="term" value="F:oxidoreductase activity, acting on CH-OH group of donors"/>
    <property type="evidence" value="ECO:0007669"/>
    <property type="project" value="InterPro"/>
</dbReference>
<evidence type="ECO:0000256" key="4">
    <source>
        <dbReference type="ARBA" id="ARBA00022827"/>
    </source>
</evidence>
<dbReference type="PIRSF" id="PIRSF000137">
    <property type="entry name" value="Alcohol_oxidase"/>
    <property type="match status" value="1"/>
</dbReference>
<dbReference type="InterPro" id="IPR007867">
    <property type="entry name" value="GMC_OxRtase_C"/>
</dbReference>
<organism evidence="7 8">
    <name type="scientific">Bosea thiooxidans</name>
    <dbReference type="NCBI Taxonomy" id="53254"/>
    <lineage>
        <taxon>Bacteria</taxon>
        <taxon>Pseudomonadati</taxon>
        <taxon>Pseudomonadota</taxon>
        <taxon>Alphaproteobacteria</taxon>
        <taxon>Hyphomicrobiales</taxon>
        <taxon>Boseaceae</taxon>
        <taxon>Bosea</taxon>
    </lineage>
</organism>
<evidence type="ECO:0000256" key="3">
    <source>
        <dbReference type="ARBA" id="ARBA00022630"/>
    </source>
</evidence>
<dbReference type="InterPro" id="IPR000172">
    <property type="entry name" value="GMC_OxRdtase_N"/>
</dbReference>